<dbReference type="SUPFAM" id="SSF48008">
    <property type="entry name" value="GntR ligand-binding domain-like"/>
    <property type="match status" value="1"/>
</dbReference>
<dbReference type="InterPro" id="IPR000524">
    <property type="entry name" value="Tscrpt_reg_HTH_GntR"/>
</dbReference>
<protein>
    <submittedName>
        <fullName evidence="5">GntR domain protein</fullName>
    </submittedName>
</protein>
<dbReference type="SUPFAM" id="SSF46785">
    <property type="entry name" value="Winged helix' DNA-binding domain"/>
    <property type="match status" value="1"/>
</dbReference>
<sequence length="255" mass="28325">MSKLFQSIGKTELLSHTVEQAIEAAIREGHLNVGDRLPSEFELCNQFGVSRTVIREALRMLSARGLVRIEKGRGVFVCAPSVESVSNPMALYLHMNLGPDHALEVVRARQLIEPVIAAEAARRHTTKDVRRIQENLEALKACSGSFEQLTQVDMEFHVLIAKATHNPVVPLIIHPIQQLMPRIKLNVYLSVEDAHASAVEWHTAIAEAIFARDAERAEACMAQHLRIAEEHVRKMLVALEDKAKPLRNGESASAS</sequence>
<keyword evidence="2" id="KW-0238">DNA-binding</keyword>
<dbReference type="AlphaFoldDB" id="D0MHT9"/>
<dbReference type="InterPro" id="IPR008920">
    <property type="entry name" value="TF_FadR/GntR_C"/>
</dbReference>
<dbReference type="InterPro" id="IPR036390">
    <property type="entry name" value="WH_DNA-bd_sf"/>
</dbReference>
<dbReference type="OrthoDB" id="9799482at2"/>
<dbReference type="EMBL" id="CP001807">
    <property type="protein sequence ID" value="ACY48047.1"/>
    <property type="molecule type" value="Genomic_DNA"/>
</dbReference>
<evidence type="ECO:0000259" key="4">
    <source>
        <dbReference type="PROSITE" id="PS50949"/>
    </source>
</evidence>
<gene>
    <name evidence="5" type="ordered locus">Rmar_1157</name>
</gene>
<organism evidence="5 6">
    <name type="scientific">Rhodothermus marinus (strain ATCC 43812 / DSM 4252 / R-10)</name>
    <name type="common">Rhodothermus obamensis</name>
    <dbReference type="NCBI Taxonomy" id="518766"/>
    <lineage>
        <taxon>Bacteria</taxon>
        <taxon>Pseudomonadati</taxon>
        <taxon>Rhodothermota</taxon>
        <taxon>Rhodothermia</taxon>
        <taxon>Rhodothermales</taxon>
        <taxon>Rhodothermaceae</taxon>
        <taxon>Rhodothermus</taxon>
    </lineage>
</organism>
<keyword evidence="6" id="KW-1185">Reference proteome</keyword>
<dbReference type="InterPro" id="IPR036388">
    <property type="entry name" value="WH-like_DNA-bd_sf"/>
</dbReference>
<name>D0MHT9_RHOM4</name>
<dbReference type="PANTHER" id="PTHR43537">
    <property type="entry name" value="TRANSCRIPTIONAL REGULATOR, GNTR FAMILY"/>
    <property type="match status" value="1"/>
</dbReference>
<dbReference type="RefSeq" id="WP_012843659.1">
    <property type="nucleotide sequence ID" value="NC_013501.1"/>
</dbReference>
<dbReference type="HOGENOM" id="CLU_017584_9_0_10"/>
<dbReference type="STRING" id="518766.Rmar_1157"/>
<evidence type="ECO:0000313" key="5">
    <source>
        <dbReference type="EMBL" id="ACY48047.1"/>
    </source>
</evidence>
<dbReference type="eggNOG" id="COG2186">
    <property type="taxonomic scope" value="Bacteria"/>
</dbReference>
<keyword evidence="3" id="KW-0804">Transcription</keyword>
<evidence type="ECO:0000256" key="1">
    <source>
        <dbReference type="ARBA" id="ARBA00023015"/>
    </source>
</evidence>
<reference evidence="5 6" key="1">
    <citation type="journal article" date="2009" name="Stand. Genomic Sci.">
        <title>Complete genome sequence of Rhodothermus marinus type strain (R-10).</title>
        <authorList>
            <person name="Nolan M."/>
            <person name="Tindall B.J."/>
            <person name="Pomrenke H."/>
            <person name="Lapidus A."/>
            <person name="Copeland A."/>
            <person name="Glavina Del Rio T."/>
            <person name="Lucas S."/>
            <person name="Chen F."/>
            <person name="Tice H."/>
            <person name="Cheng J.F."/>
            <person name="Saunders E."/>
            <person name="Han C."/>
            <person name="Bruce D."/>
            <person name="Goodwin L."/>
            <person name="Chain P."/>
            <person name="Pitluck S."/>
            <person name="Ovchinikova G."/>
            <person name="Pati A."/>
            <person name="Ivanova N."/>
            <person name="Mavromatis K."/>
            <person name="Chen A."/>
            <person name="Palaniappan K."/>
            <person name="Land M."/>
            <person name="Hauser L."/>
            <person name="Chang Y.J."/>
            <person name="Jeffries C.D."/>
            <person name="Brettin T."/>
            <person name="Goker M."/>
            <person name="Bristow J."/>
            <person name="Eisen J.A."/>
            <person name="Markowitz V."/>
            <person name="Hugenholtz P."/>
            <person name="Kyrpides N.C."/>
            <person name="Klenk H.P."/>
            <person name="Detter J.C."/>
        </authorList>
    </citation>
    <scope>NUCLEOTIDE SEQUENCE [LARGE SCALE GENOMIC DNA]</scope>
    <source>
        <strain evidence="6">ATCC 43812 / DSM 4252 / R-10</strain>
    </source>
</reference>
<dbReference type="CDD" id="cd07377">
    <property type="entry name" value="WHTH_GntR"/>
    <property type="match status" value="1"/>
</dbReference>
<dbReference type="Proteomes" id="UP000002221">
    <property type="component" value="Chromosome"/>
</dbReference>
<evidence type="ECO:0000313" key="6">
    <source>
        <dbReference type="Proteomes" id="UP000002221"/>
    </source>
</evidence>
<dbReference type="PANTHER" id="PTHR43537:SF5">
    <property type="entry name" value="UXU OPERON TRANSCRIPTIONAL REGULATOR"/>
    <property type="match status" value="1"/>
</dbReference>
<dbReference type="Gene3D" id="1.10.10.10">
    <property type="entry name" value="Winged helix-like DNA-binding domain superfamily/Winged helix DNA-binding domain"/>
    <property type="match status" value="1"/>
</dbReference>
<dbReference type="GO" id="GO:0003700">
    <property type="term" value="F:DNA-binding transcription factor activity"/>
    <property type="evidence" value="ECO:0007669"/>
    <property type="project" value="InterPro"/>
</dbReference>
<dbReference type="SMART" id="SM00895">
    <property type="entry name" value="FCD"/>
    <property type="match status" value="1"/>
</dbReference>
<dbReference type="Gene3D" id="1.20.120.530">
    <property type="entry name" value="GntR ligand-binding domain-like"/>
    <property type="match status" value="1"/>
</dbReference>
<dbReference type="PROSITE" id="PS50949">
    <property type="entry name" value="HTH_GNTR"/>
    <property type="match status" value="1"/>
</dbReference>
<dbReference type="Pfam" id="PF07729">
    <property type="entry name" value="FCD"/>
    <property type="match status" value="1"/>
</dbReference>
<dbReference type="PRINTS" id="PR00035">
    <property type="entry name" value="HTHGNTR"/>
</dbReference>
<proteinExistence type="predicted"/>
<evidence type="ECO:0000256" key="3">
    <source>
        <dbReference type="ARBA" id="ARBA00023163"/>
    </source>
</evidence>
<dbReference type="GO" id="GO:0003677">
    <property type="term" value="F:DNA binding"/>
    <property type="evidence" value="ECO:0007669"/>
    <property type="project" value="UniProtKB-KW"/>
</dbReference>
<dbReference type="Pfam" id="PF00392">
    <property type="entry name" value="GntR"/>
    <property type="match status" value="1"/>
</dbReference>
<evidence type="ECO:0000256" key="2">
    <source>
        <dbReference type="ARBA" id="ARBA00023125"/>
    </source>
</evidence>
<feature type="domain" description="HTH gntR-type" evidence="4">
    <location>
        <begin position="12"/>
        <end position="80"/>
    </location>
</feature>
<dbReference type="KEGG" id="rmr:Rmar_1157"/>
<dbReference type="SMART" id="SM00345">
    <property type="entry name" value="HTH_GNTR"/>
    <property type="match status" value="1"/>
</dbReference>
<accession>D0MHT9</accession>
<dbReference type="InterPro" id="IPR011711">
    <property type="entry name" value="GntR_C"/>
</dbReference>
<keyword evidence="1" id="KW-0805">Transcription regulation</keyword>